<feature type="transmembrane region" description="Helical" evidence="1">
    <location>
        <begin position="54"/>
        <end position="75"/>
    </location>
</feature>
<feature type="transmembrane region" description="Helical" evidence="1">
    <location>
        <begin position="124"/>
        <end position="149"/>
    </location>
</feature>
<keyword evidence="1" id="KW-1133">Transmembrane helix</keyword>
<evidence type="ECO:0000313" key="3">
    <source>
        <dbReference type="Proteomes" id="UP001595960"/>
    </source>
</evidence>
<proteinExistence type="predicted"/>
<protein>
    <submittedName>
        <fullName evidence="2">Uncharacterized protein</fullName>
    </submittedName>
</protein>
<sequence length="162" mass="17651">MSTDPRRGAASRPSRPGPAGRRFGYAVAVIVNVALLVLVNVWPTWREVPFLTEAMLEVLGLVNLGLIVGAIANLVDLVFDRRWIRTAGDLVGSVIAVITLWRFWEVFPFDFPDTGFDWALLVRILLVVAIIGTVIGVVVQAVILVRVVLGRPARGEPGEPTS</sequence>
<keyword evidence="1" id="KW-0472">Membrane</keyword>
<evidence type="ECO:0000256" key="1">
    <source>
        <dbReference type="SAM" id="Phobius"/>
    </source>
</evidence>
<organism evidence="2 3">
    <name type="scientific">Agromyces aurantiacus</name>
    <dbReference type="NCBI Taxonomy" id="165814"/>
    <lineage>
        <taxon>Bacteria</taxon>
        <taxon>Bacillati</taxon>
        <taxon>Actinomycetota</taxon>
        <taxon>Actinomycetes</taxon>
        <taxon>Micrococcales</taxon>
        <taxon>Microbacteriaceae</taxon>
        <taxon>Agromyces</taxon>
    </lineage>
</organism>
<feature type="transmembrane region" description="Helical" evidence="1">
    <location>
        <begin position="87"/>
        <end position="104"/>
    </location>
</feature>
<accession>A0ABV9REL7</accession>
<evidence type="ECO:0000313" key="2">
    <source>
        <dbReference type="EMBL" id="MFC4830592.1"/>
    </source>
</evidence>
<feature type="transmembrane region" description="Helical" evidence="1">
    <location>
        <begin position="23"/>
        <end position="42"/>
    </location>
</feature>
<name>A0ABV9REL7_9MICO</name>
<dbReference type="RefSeq" id="WP_204395103.1">
    <property type="nucleotide sequence ID" value="NZ_JAFBBW010000001.1"/>
</dbReference>
<dbReference type="EMBL" id="JBHSJC010000003">
    <property type="protein sequence ID" value="MFC4830592.1"/>
    <property type="molecule type" value="Genomic_DNA"/>
</dbReference>
<comment type="caution">
    <text evidence="2">The sequence shown here is derived from an EMBL/GenBank/DDBJ whole genome shotgun (WGS) entry which is preliminary data.</text>
</comment>
<gene>
    <name evidence="2" type="ORF">ACFPER_17490</name>
</gene>
<dbReference type="Proteomes" id="UP001595960">
    <property type="component" value="Unassembled WGS sequence"/>
</dbReference>
<keyword evidence="1" id="KW-0812">Transmembrane</keyword>
<keyword evidence="3" id="KW-1185">Reference proteome</keyword>
<reference evidence="3" key="1">
    <citation type="journal article" date="2019" name="Int. J. Syst. Evol. Microbiol.">
        <title>The Global Catalogue of Microorganisms (GCM) 10K type strain sequencing project: providing services to taxonomists for standard genome sequencing and annotation.</title>
        <authorList>
            <consortium name="The Broad Institute Genomics Platform"/>
            <consortium name="The Broad Institute Genome Sequencing Center for Infectious Disease"/>
            <person name="Wu L."/>
            <person name="Ma J."/>
        </authorList>
    </citation>
    <scope>NUCLEOTIDE SEQUENCE [LARGE SCALE GENOMIC DNA]</scope>
    <source>
        <strain evidence="3">CGMCC 1.12192</strain>
    </source>
</reference>